<accession>A0ABS6FK06</accession>
<dbReference type="EMBL" id="JAHLQO010000004">
    <property type="protein sequence ID" value="MBU5669601.1"/>
    <property type="molecule type" value="Genomic_DNA"/>
</dbReference>
<protein>
    <submittedName>
        <fullName evidence="1">Uncharacterized protein</fullName>
    </submittedName>
</protein>
<dbReference type="RefSeq" id="WP_216549436.1">
    <property type="nucleotide sequence ID" value="NZ_JAHLQO010000004.1"/>
</dbReference>
<gene>
    <name evidence="1" type="ORF">KQI68_07080</name>
</gene>
<name>A0ABS6FK06_9FIRM</name>
<comment type="caution">
    <text evidence="1">The sequence shown here is derived from an EMBL/GenBank/DDBJ whole genome shotgun (WGS) entry which is preliminary data.</text>
</comment>
<dbReference type="Proteomes" id="UP000783742">
    <property type="component" value="Unassembled WGS sequence"/>
</dbReference>
<organism evidence="1 2">
    <name type="scientific">Peptoniphilus ovalis</name>
    <dbReference type="NCBI Taxonomy" id="2841503"/>
    <lineage>
        <taxon>Bacteria</taxon>
        <taxon>Bacillati</taxon>
        <taxon>Bacillota</taxon>
        <taxon>Tissierellia</taxon>
        <taxon>Tissierellales</taxon>
        <taxon>Peptoniphilaceae</taxon>
        <taxon>Peptoniphilus</taxon>
    </lineage>
</organism>
<evidence type="ECO:0000313" key="1">
    <source>
        <dbReference type="EMBL" id="MBU5669601.1"/>
    </source>
</evidence>
<reference evidence="1 2" key="1">
    <citation type="submission" date="2021-06" db="EMBL/GenBank/DDBJ databases">
        <authorList>
            <person name="Sun Q."/>
            <person name="Li D."/>
        </authorList>
    </citation>
    <scope>NUCLEOTIDE SEQUENCE [LARGE SCALE GENOMIC DNA]</scope>
    <source>
        <strain evidence="1 2">MSJ-1</strain>
    </source>
</reference>
<keyword evidence="2" id="KW-1185">Reference proteome</keyword>
<evidence type="ECO:0000313" key="2">
    <source>
        <dbReference type="Proteomes" id="UP000783742"/>
    </source>
</evidence>
<sequence>MKHYLVIETLDTKVVYHTTIFKENCFADEEFYRNLKLKIDLDNQRLKRTEIKLENFIIEWFRFLSKVVSPDVVKVLLEVDFDDLKIAPILYMQLINNRQKPLNQFYIVFDYLLGYAKKENPAELEDKYKLYIEVF</sequence>
<proteinExistence type="predicted"/>